<evidence type="ECO:0000256" key="1">
    <source>
        <dbReference type="SAM" id="MobiDB-lite"/>
    </source>
</evidence>
<keyword evidence="3" id="KW-1185">Reference proteome</keyword>
<feature type="region of interest" description="Disordered" evidence="1">
    <location>
        <begin position="1"/>
        <end position="32"/>
    </location>
</feature>
<feature type="compositionally biased region" description="Basic and acidic residues" evidence="1">
    <location>
        <begin position="1"/>
        <end position="19"/>
    </location>
</feature>
<accession>A0A7I7L7H3</accession>
<dbReference type="KEGG" id="msho:MSHO_11090"/>
<protein>
    <submittedName>
        <fullName evidence="2">Uncharacterized protein</fullName>
    </submittedName>
</protein>
<organism evidence="2 3">
    <name type="scientific">Mycobacterium shottsii</name>
    <dbReference type="NCBI Taxonomy" id="133549"/>
    <lineage>
        <taxon>Bacteria</taxon>
        <taxon>Bacillati</taxon>
        <taxon>Actinomycetota</taxon>
        <taxon>Actinomycetes</taxon>
        <taxon>Mycobacteriales</taxon>
        <taxon>Mycobacteriaceae</taxon>
        <taxon>Mycobacterium</taxon>
        <taxon>Mycobacterium ulcerans group</taxon>
    </lineage>
</organism>
<sequence>MESRQPGEAKVEPEEKVRPPDPGTQHGPRNPRGVIAAIMAEVLRACVIAKFRWCRRPFGWGCSQKDRKNAEANPRSPQMHAW</sequence>
<proteinExistence type="predicted"/>
<reference evidence="2 3" key="1">
    <citation type="journal article" date="2019" name="Emerg. Microbes Infect.">
        <title>Comprehensive subspecies identification of 175 nontuberculous mycobacteria species based on 7547 genomic profiles.</title>
        <authorList>
            <person name="Matsumoto Y."/>
            <person name="Kinjo T."/>
            <person name="Motooka D."/>
            <person name="Nabeya D."/>
            <person name="Jung N."/>
            <person name="Uechi K."/>
            <person name="Horii T."/>
            <person name="Iida T."/>
            <person name="Fujita J."/>
            <person name="Nakamura S."/>
        </authorList>
    </citation>
    <scope>NUCLEOTIDE SEQUENCE [LARGE SCALE GENOMIC DNA]</scope>
    <source>
        <strain evidence="2 3">JCM 12657</strain>
    </source>
</reference>
<name>A0A7I7L7H3_9MYCO</name>
<dbReference type="AlphaFoldDB" id="A0A7I7L7H3"/>
<gene>
    <name evidence="2" type="ORF">MSHO_11090</name>
</gene>
<feature type="region of interest" description="Disordered" evidence="1">
    <location>
        <begin position="59"/>
        <end position="82"/>
    </location>
</feature>
<evidence type="ECO:0000313" key="2">
    <source>
        <dbReference type="EMBL" id="BBX55764.1"/>
    </source>
</evidence>
<dbReference type="EMBL" id="AP022572">
    <property type="protein sequence ID" value="BBX55764.1"/>
    <property type="molecule type" value="Genomic_DNA"/>
</dbReference>
<dbReference type="Proteomes" id="UP000467164">
    <property type="component" value="Chromosome"/>
</dbReference>
<evidence type="ECO:0000313" key="3">
    <source>
        <dbReference type="Proteomes" id="UP000467164"/>
    </source>
</evidence>